<proteinExistence type="predicted"/>
<reference evidence="2 3" key="1">
    <citation type="journal article" date="2015" name="Genome Announc.">
        <title>Expanding the biotechnology potential of lactobacilli through comparative genomics of 213 strains and associated genera.</title>
        <authorList>
            <person name="Sun Z."/>
            <person name="Harris H.M."/>
            <person name="McCann A."/>
            <person name="Guo C."/>
            <person name="Argimon S."/>
            <person name="Zhang W."/>
            <person name="Yang X."/>
            <person name="Jeffery I.B."/>
            <person name="Cooney J.C."/>
            <person name="Kagawa T.F."/>
            <person name="Liu W."/>
            <person name="Song Y."/>
            <person name="Salvetti E."/>
            <person name="Wrobel A."/>
            <person name="Rasinkangas P."/>
            <person name="Parkhill J."/>
            <person name="Rea M.C."/>
            <person name="O'Sullivan O."/>
            <person name="Ritari J."/>
            <person name="Douillard F.P."/>
            <person name="Paul Ross R."/>
            <person name="Yang R."/>
            <person name="Briner A.E."/>
            <person name="Felis G.E."/>
            <person name="de Vos W.M."/>
            <person name="Barrangou R."/>
            <person name="Klaenhammer T.R."/>
            <person name="Caufield P.W."/>
            <person name="Cui Y."/>
            <person name="Zhang H."/>
            <person name="O'Toole P.W."/>
        </authorList>
    </citation>
    <scope>NUCLEOTIDE SEQUENCE [LARGE SCALE GENOMIC DNA]</scope>
    <source>
        <strain evidence="2 3">DSM 17757</strain>
    </source>
</reference>
<dbReference type="PANTHER" id="PTHR40055">
    <property type="entry name" value="TRANSCRIPTIONAL REGULATOR YGIV-RELATED"/>
    <property type="match status" value="1"/>
</dbReference>
<dbReference type="InterPro" id="IPR029442">
    <property type="entry name" value="GyrI-like"/>
</dbReference>
<dbReference type="PATRIC" id="fig|319652.3.peg.1244"/>
<dbReference type="Proteomes" id="UP000051568">
    <property type="component" value="Unassembled WGS sequence"/>
</dbReference>
<comment type="caution">
    <text evidence="2">The sequence shown here is derived from an EMBL/GenBank/DDBJ whole genome shotgun (WGS) entry which is preliminary data.</text>
</comment>
<dbReference type="SMART" id="SM00871">
    <property type="entry name" value="AraC_E_bind"/>
    <property type="match status" value="1"/>
</dbReference>
<gene>
    <name evidence="2" type="ORF">IV80_GL001230</name>
</gene>
<evidence type="ECO:0000259" key="1">
    <source>
        <dbReference type="SMART" id="SM00871"/>
    </source>
</evidence>
<evidence type="ECO:0000313" key="3">
    <source>
        <dbReference type="Proteomes" id="UP000051568"/>
    </source>
</evidence>
<dbReference type="InterPro" id="IPR011256">
    <property type="entry name" value="Reg_factor_effector_dom_sf"/>
</dbReference>
<protein>
    <recommendedName>
        <fullName evidence="1">AraC effector-binding domain-containing protein</fullName>
    </recommendedName>
</protein>
<dbReference type="EMBL" id="JQBR01000004">
    <property type="protein sequence ID" value="KRN66641.1"/>
    <property type="molecule type" value="Genomic_DNA"/>
</dbReference>
<dbReference type="InterPro" id="IPR050908">
    <property type="entry name" value="SmbC-like"/>
</dbReference>
<dbReference type="STRING" id="319652.IV80_GL001230"/>
<dbReference type="Gene3D" id="3.20.80.10">
    <property type="entry name" value="Regulatory factor, effector binding domain"/>
    <property type="match status" value="1"/>
</dbReference>
<name>A0A0R2INJ3_9LACO</name>
<dbReference type="PANTHER" id="PTHR40055:SF1">
    <property type="entry name" value="TRANSCRIPTIONAL REGULATOR YGIV-RELATED"/>
    <property type="match status" value="1"/>
</dbReference>
<accession>A0A0R2INJ3</accession>
<evidence type="ECO:0000313" key="2">
    <source>
        <dbReference type="EMBL" id="KRN66641.1"/>
    </source>
</evidence>
<dbReference type="InterPro" id="IPR010499">
    <property type="entry name" value="AraC_E-bd"/>
</dbReference>
<sequence>MTSFKNWVRSEGLFRGSTILGIALDDPQIIANENCRYDTCLIINKSKFRTAVEQRILPGGKYAVFLISHDEKSINEFYRNMCQIIDDHHVNMVKQPVIERYQQTFVDRGYCEILIPIK</sequence>
<dbReference type="AlphaFoldDB" id="A0A0R2INJ3"/>
<feature type="domain" description="AraC effector-binding" evidence="1">
    <location>
        <begin position="1"/>
        <end position="118"/>
    </location>
</feature>
<dbReference type="SUPFAM" id="SSF55136">
    <property type="entry name" value="Probable bacterial effector-binding domain"/>
    <property type="match status" value="1"/>
</dbReference>
<dbReference type="Pfam" id="PF06445">
    <property type="entry name" value="GyrI-like"/>
    <property type="match status" value="1"/>
</dbReference>
<keyword evidence="3" id="KW-1185">Reference proteome</keyword>
<organism evidence="2 3">
    <name type="scientific">Pediococcus cellicola</name>
    <dbReference type="NCBI Taxonomy" id="319652"/>
    <lineage>
        <taxon>Bacteria</taxon>
        <taxon>Bacillati</taxon>
        <taxon>Bacillota</taxon>
        <taxon>Bacilli</taxon>
        <taxon>Lactobacillales</taxon>
        <taxon>Lactobacillaceae</taxon>
        <taxon>Pediococcus</taxon>
    </lineage>
</organism>